<dbReference type="SUPFAM" id="SSF51735">
    <property type="entry name" value="NAD(P)-binding Rossmann-fold domains"/>
    <property type="match status" value="1"/>
</dbReference>
<dbReference type="EMBL" id="BSOG01000007">
    <property type="protein sequence ID" value="GLR15103.1"/>
    <property type="molecule type" value="Genomic_DNA"/>
</dbReference>
<dbReference type="Proteomes" id="UP001156706">
    <property type="component" value="Unassembled WGS sequence"/>
</dbReference>
<dbReference type="InterPro" id="IPR002347">
    <property type="entry name" value="SDR_fam"/>
</dbReference>
<dbReference type="Gene3D" id="3.40.50.720">
    <property type="entry name" value="NAD(P)-binding Rossmann-like Domain"/>
    <property type="match status" value="1"/>
</dbReference>
<evidence type="ECO:0000256" key="2">
    <source>
        <dbReference type="ARBA" id="ARBA00023002"/>
    </source>
</evidence>
<dbReference type="PANTHER" id="PTHR42901:SF1">
    <property type="entry name" value="ALCOHOL DEHYDROGENASE"/>
    <property type="match status" value="1"/>
</dbReference>
<dbReference type="PRINTS" id="PR00080">
    <property type="entry name" value="SDRFAMILY"/>
</dbReference>
<evidence type="ECO:0000313" key="4">
    <source>
        <dbReference type="EMBL" id="GLR15103.1"/>
    </source>
</evidence>
<dbReference type="PANTHER" id="PTHR42901">
    <property type="entry name" value="ALCOHOL DEHYDROGENASE"/>
    <property type="match status" value="1"/>
</dbReference>
<protein>
    <submittedName>
        <fullName evidence="4">NAD(P)-dependent oxidoreductase</fullName>
    </submittedName>
</protein>
<accession>A0ABQ5YKY8</accession>
<gene>
    <name evidence="4" type="ORF">GCM10007907_38930</name>
</gene>
<keyword evidence="5" id="KW-1185">Reference proteome</keyword>
<evidence type="ECO:0000313" key="5">
    <source>
        <dbReference type="Proteomes" id="UP001156706"/>
    </source>
</evidence>
<evidence type="ECO:0000256" key="3">
    <source>
        <dbReference type="RuleBase" id="RU000363"/>
    </source>
</evidence>
<name>A0ABQ5YKY8_9NEIS</name>
<dbReference type="RefSeq" id="WP_284198177.1">
    <property type="nucleotide sequence ID" value="NZ_BSOG01000007.1"/>
</dbReference>
<reference evidence="5" key="1">
    <citation type="journal article" date="2019" name="Int. J. Syst. Evol. Microbiol.">
        <title>The Global Catalogue of Microorganisms (GCM) 10K type strain sequencing project: providing services to taxonomists for standard genome sequencing and annotation.</title>
        <authorList>
            <consortium name="The Broad Institute Genomics Platform"/>
            <consortium name="The Broad Institute Genome Sequencing Center for Infectious Disease"/>
            <person name="Wu L."/>
            <person name="Ma J."/>
        </authorList>
    </citation>
    <scope>NUCLEOTIDE SEQUENCE [LARGE SCALE GENOMIC DNA]</scope>
    <source>
        <strain evidence="5">NBRC 110044</strain>
    </source>
</reference>
<comment type="caution">
    <text evidence="4">The sequence shown here is derived from an EMBL/GenBank/DDBJ whole genome shotgun (WGS) entry which is preliminary data.</text>
</comment>
<dbReference type="Pfam" id="PF00106">
    <property type="entry name" value="adh_short"/>
    <property type="match status" value="1"/>
</dbReference>
<dbReference type="PRINTS" id="PR00081">
    <property type="entry name" value="GDHRDH"/>
</dbReference>
<comment type="similarity">
    <text evidence="1 3">Belongs to the short-chain dehydrogenases/reductases (SDR) family.</text>
</comment>
<organism evidence="4 5">
    <name type="scientific">Chitinimonas prasina</name>
    <dbReference type="NCBI Taxonomy" id="1434937"/>
    <lineage>
        <taxon>Bacteria</taxon>
        <taxon>Pseudomonadati</taxon>
        <taxon>Pseudomonadota</taxon>
        <taxon>Betaproteobacteria</taxon>
        <taxon>Neisseriales</taxon>
        <taxon>Chitinibacteraceae</taxon>
        <taxon>Chitinimonas</taxon>
    </lineage>
</organism>
<evidence type="ECO:0000256" key="1">
    <source>
        <dbReference type="ARBA" id="ARBA00006484"/>
    </source>
</evidence>
<dbReference type="InterPro" id="IPR036291">
    <property type="entry name" value="NAD(P)-bd_dom_sf"/>
</dbReference>
<proteinExistence type="inferred from homology"/>
<keyword evidence="2" id="KW-0560">Oxidoreductase</keyword>
<sequence>MTQPIALVTGASSGFGLATAQRLLARGYRVIAAARRQDKLAALADQHPGQVLALPLDVSDRQAIRAALTALPGDWAAIDLLVNNAGLALGLAPAQGASLDDWQTMIDTNCLGLAAVTHAVLPGMVARNRGLIINIGSIAGDYAYPGGNVYGATKAFVHQFSLNLKADLLGTGVRVSSIEPGLAGGSEFSNVRFKGDDAKAASVYQGTQPLLPDDIAATVEWLASLPPHVNINVIEMMPTCQAPGPLAIHRQA</sequence>